<dbReference type="InterPro" id="IPR027417">
    <property type="entry name" value="P-loop_NTPase"/>
</dbReference>
<dbReference type="Pfam" id="PF03237">
    <property type="entry name" value="Terminase_6N"/>
    <property type="match status" value="1"/>
</dbReference>
<organism evidence="3 4">
    <name type="scientific">Rhizobium oryzihabitans</name>
    <dbReference type="NCBI Taxonomy" id="2267833"/>
    <lineage>
        <taxon>Bacteria</taxon>
        <taxon>Pseudomonadati</taxon>
        <taxon>Pseudomonadota</taxon>
        <taxon>Alphaproteobacteria</taxon>
        <taxon>Hyphomicrobiales</taxon>
        <taxon>Rhizobiaceae</taxon>
        <taxon>Rhizobium/Agrobacterium group</taxon>
        <taxon>Rhizobium</taxon>
    </lineage>
</organism>
<dbReference type="InterPro" id="IPR035421">
    <property type="entry name" value="Terminase_6C"/>
</dbReference>
<evidence type="ECO:0000313" key="3">
    <source>
        <dbReference type="EMBL" id="QIB36871.1"/>
    </source>
</evidence>
<dbReference type="Proteomes" id="UP000464865">
    <property type="component" value="Chromosome M15-11"/>
</dbReference>
<dbReference type="Pfam" id="PF17289">
    <property type="entry name" value="Terminase_6C"/>
    <property type="match status" value="1"/>
</dbReference>
<proteinExistence type="predicted"/>
<dbReference type="KEGG" id="roy:G3A56_01720"/>
<evidence type="ECO:0000259" key="2">
    <source>
        <dbReference type="Pfam" id="PF17289"/>
    </source>
</evidence>
<gene>
    <name evidence="3" type="ORF">G3A56_01720</name>
</gene>
<sequence>MHGQSLNIRSIALLPVSERASVLASLTDAECEALVNDWGFLARDNQLPPDGDWLVWLILAGRGFGKTRTGAEWVRERVKAGAGRIALIAPTASDARDVMVEGESGLLSVCWAGDKTYSGEDLGRPAYEPSKRRLTWANGATATCFSAEEPERLRGPQHEVGWCDELAAWKYLQDTWDMFMFGLRLGVKPQALITTTPKPLKIFKTLANDPKTVVTRGSTFDNAANLAGTFLKAVRDKYEGTRLGRQELYAEVMEEAEGALWTRQMVEDARHEGALPEMARIVVSIDPATTNKEDSAETGIVAAGLGRDGLGYVLNDGSGRYSPGDWAKKSVSMFRELGADRFVAEGNQGGEMVRHTIKTEWSAAPITIVYASRGKAARAEPVAALYEQGKVKHVGANLSTLEDQLCTWEPLSGMPSPDRLDALVWALTELMLGVQPSSTTTRVSGLI</sequence>
<dbReference type="Gene3D" id="3.40.50.300">
    <property type="entry name" value="P-loop containing nucleotide triphosphate hydrolases"/>
    <property type="match status" value="1"/>
</dbReference>
<reference evidence="3 4" key="1">
    <citation type="submission" date="2020-02" db="EMBL/GenBank/DDBJ databases">
        <title>Plant-Promoting Endophytic Bacterium Rhizobium oryzihabitans sp. nov., Isolated from the Root of Rice.</title>
        <authorList>
            <person name="zhao J."/>
            <person name="Zhang G."/>
        </authorList>
    </citation>
    <scope>NUCLEOTIDE SEQUENCE [LARGE SCALE GENOMIC DNA]</scope>
    <source>
        <strain evidence="3 4">M15</strain>
    </source>
</reference>
<feature type="domain" description="Terminase large subunit gp17-like C-terminal" evidence="2">
    <location>
        <begin position="284"/>
        <end position="428"/>
    </location>
</feature>
<dbReference type="AlphaFoldDB" id="A0A7L5BDF6"/>
<dbReference type="EMBL" id="CP048632">
    <property type="protein sequence ID" value="QIB36871.1"/>
    <property type="molecule type" value="Genomic_DNA"/>
</dbReference>
<name>A0A7L5BDF6_9HYPH</name>
<evidence type="ECO:0000256" key="1">
    <source>
        <dbReference type="ARBA" id="ARBA00022612"/>
    </source>
</evidence>
<accession>A0A7L5BDF6</accession>
<keyword evidence="4" id="KW-1185">Reference proteome</keyword>
<protein>
    <submittedName>
        <fullName evidence="3">DNA-packaging protein</fullName>
    </submittedName>
</protein>
<evidence type="ECO:0000313" key="4">
    <source>
        <dbReference type="Proteomes" id="UP000464865"/>
    </source>
</evidence>
<keyword evidence="1" id="KW-1188">Viral release from host cell</keyword>
<dbReference type="RefSeq" id="WP_164056064.1">
    <property type="nucleotide sequence ID" value="NZ_CP048632.1"/>
</dbReference>